<comment type="caution">
    <text evidence="7">The sequence shown here is derived from an EMBL/GenBank/DDBJ whole genome shotgun (WGS) entry which is preliminary data.</text>
</comment>
<feature type="transmembrane region" description="Helical" evidence="6">
    <location>
        <begin position="149"/>
        <end position="169"/>
    </location>
</feature>
<evidence type="ECO:0000313" key="7">
    <source>
        <dbReference type="EMBL" id="MFC7579654.1"/>
    </source>
</evidence>
<comment type="subcellular location">
    <subcellularLocation>
        <location evidence="1">Membrane</location>
        <topology evidence="1">Multi-pass membrane protein</topology>
    </subcellularLocation>
</comment>
<feature type="transmembrane region" description="Helical" evidence="6">
    <location>
        <begin position="429"/>
        <end position="449"/>
    </location>
</feature>
<evidence type="ECO:0000256" key="2">
    <source>
        <dbReference type="ARBA" id="ARBA00022692"/>
    </source>
</evidence>
<dbReference type="SUPFAM" id="SSF103473">
    <property type="entry name" value="MFS general substrate transporter"/>
    <property type="match status" value="1"/>
</dbReference>
<dbReference type="Pfam" id="PF07690">
    <property type="entry name" value="MFS_1"/>
    <property type="match status" value="1"/>
</dbReference>
<feature type="transmembrane region" description="Helical" evidence="6">
    <location>
        <begin position="338"/>
        <end position="359"/>
    </location>
</feature>
<feature type="transmembrane region" description="Helical" evidence="6">
    <location>
        <begin position="395"/>
        <end position="417"/>
    </location>
</feature>
<protein>
    <submittedName>
        <fullName evidence="7">MFS transporter</fullName>
    </submittedName>
</protein>
<feature type="transmembrane region" description="Helical" evidence="6">
    <location>
        <begin position="214"/>
        <end position="235"/>
    </location>
</feature>
<organism evidence="7 9">
    <name type="scientific">Schaalia naturae</name>
    <dbReference type="NCBI Taxonomy" id="635203"/>
    <lineage>
        <taxon>Bacteria</taxon>
        <taxon>Bacillati</taxon>
        <taxon>Actinomycetota</taxon>
        <taxon>Actinomycetes</taxon>
        <taxon>Actinomycetales</taxon>
        <taxon>Actinomycetaceae</taxon>
        <taxon>Schaalia</taxon>
    </lineage>
</organism>
<reference evidence="9" key="2">
    <citation type="journal article" date="2019" name="Int. J. Syst. Evol. Microbiol.">
        <title>The Global Catalogue of Microorganisms (GCM) 10K type strain sequencing project: providing services to taxonomists for standard genome sequencing and annotation.</title>
        <authorList>
            <consortium name="The Broad Institute Genomics Platform"/>
            <consortium name="The Broad Institute Genome Sequencing Center for Infectious Disease"/>
            <person name="Wu L."/>
            <person name="Ma J."/>
        </authorList>
    </citation>
    <scope>NUCLEOTIDE SEQUENCE [LARGE SCALE GENOMIC DNA]</scope>
    <source>
        <strain evidence="9">CCUG 56698</strain>
    </source>
</reference>
<feature type="region of interest" description="Disordered" evidence="5">
    <location>
        <begin position="1"/>
        <end position="74"/>
    </location>
</feature>
<feature type="transmembrane region" description="Helical" evidence="6">
    <location>
        <begin position="84"/>
        <end position="103"/>
    </location>
</feature>
<feature type="transmembrane region" description="Helical" evidence="6">
    <location>
        <begin position="123"/>
        <end position="142"/>
    </location>
</feature>
<feature type="compositionally biased region" description="Basic residues" evidence="5">
    <location>
        <begin position="42"/>
        <end position="57"/>
    </location>
</feature>
<evidence type="ECO:0000256" key="4">
    <source>
        <dbReference type="ARBA" id="ARBA00023136"/>
    </source>
</evidence>
<name>A0ABW2SIL5_9ACTO</name>
<feature type="transmembrane region" description="Helical" evidence="6">
    <location>
        <begin position="371"/>
        <end position="389"/>
    </location>
</feature>
<keyword evidence="3 6" id="KW-1133">Transmembrane helix</keyword>
<feature type="compositionally biased region" description="Polar residues" evidence="5">
    <location>
        <begin position="14"/>
        <end position="30"/>
    </location>
</feature>
<evidence type="ECO:0000256" key="1">
    <source>
        <dbReference type="ARBA" id="ARBA00004141"/>
    </source>
</evidence>
<keyword evidence="4 6" id="KW-0472">Membrane</keyword>
<proteinExistence type="predicted"/>
<dbReference type="RefSeq" id="WP_380971061.1">
    <property type="nucleotide sequence ID" value="NZ_JBHTEF010000001.1"/>
</dbReference>
<dbReference type="CDD" id="cd17393">
    <property type="entry name" value="MFS_MosC_like"/>
    <property type="match status" value="1"/>
</dbReference>
<evidence type="ECO:0000256" key="5">
    <source>
        <dbReference type="SAM" id="MobiDB-lite"/>
    </source>
</evidence>
<evidence type="ECO:0000313" key="9">
    <source>
        <dbReference type="Proteomes" id="UP001596527"/>
    </source>
</evidence>
<evidence type="ECO:0000313" key="8">
    <source>
        <dbReference type="EMBL" id="MFC7582244.1"/>
    </source>
</evidence>
<feature type="transmembrane region" description="Helical" evidence="6">
    <location>
        <begin position="175"/>
        <end position="193"/>
    </location>
</feature>
<reference evidence="7" key="1">
    <citation type="journal article" date="2014" name="Int. J. Syst. Evol. Microbiol.">
        <title>Complete genome of a new Firmicutes species belonging to the dominant human colonic microbiota ('Ruminococcus bicirculans') reveals two chromosomes and a selective capacity to utilize plant glucans.</title>
        <authorList>
            <consortium name="NISC Comparative Sequencing Program"/>
            <person name="Wegmann U."/>
            <person name="Louis P."/>
            <person name="Goesmann A."/>
            <person name="Henrissat B."/>
            <person name="Duncan S.H."/>
            <person name="Flint H.J."/>
        </authorList>
    </citation>
    <scope>NUCLEOTIDE SEQUENCE</scope>
    <source>
        <strain evidence="7">CCUG 56698</strain>
    </source>
</reference>
<feature type="transmembrane region" description="Helical" evidence="6">
    <location>
        <begin position="455"/>
        <end position="473"/>
    </location>
</feature>
<accession>A0ABW2SIL5</accession>
<feature type="transmembrane region" description="Helical" evidence="6">
    <location>
        <begin position="305"/>
        <end position="326"/>
    </location>
</feature>
<feature type="transmembrane region" description="Helical" evidence="6">
    <location>
        <begin position="241"/>
        <end position="262"/>
    </location>
</feature>
<dbReference type="EMBL" id="JBHTEF010000001">
    <property type="protein sequence ID" value="MFC7579654.1"/>
    <property type="molecule type" value="Genomic_DNA"/>
</dbReference>
<dbReference type="InterPro" id="IPR011701">
    <property type="entry name" value="MFS"/>
</dbReference>
<keyword evidence="2 6" id="KW-0812">Transmembrane</keyword>
<dbReference type="Proteomes" id="UP001596527">
    <property type="component" value="Unassembled WGS sequence"/>
</dbReference>
<dbReference type="PANTHER" id="PTHR23514:SF13">
    <property type="entry name" value="INNER MEMBRANE PROTEIN YBJJ"/>
    <property type="match status" value="1"/>
</dbReference>
<dbReference type="Gene3D" id="1.20.1250.20">
    <property type="entry name" value="MFS general substrate transporter like domains"/>
    <property type="match status" value="1"/>
</dbReference>
<dbReference type="InterPro" id="IPR036259">
    <property type="entry name" value="MFS_trans_sf"/>
</dbReference>
<keyword evidence="9" id="KW-1185">Reference proteome</keyword>
<dbReference type="EMBL" id="JBHTEF010000001">
    <property type="protein sequence ID" value="MFC7582244.1"/>
    <property type="molecule type" value="Genomic_DNA"/>
</dbReference>
<reference evidence="7" key="3">
    <citation type="submission" date="2024-09" db="EMBL/GenBank/DDBJ databases">
        <authorList>
            <person name="Sun Q."/>
            <person name="Mori K."/>
        </authorList>
    </citation>
    <scope>NUCLEOTIDE SEQUENCE</scope>
    <source>
        <strain evidence="7">CCUG 56698</strain>
    </source>
</reference>
<dbReference type="InterPro" id="IPR051788">
    <property type="entry name" value="MFS_Transporter"/>
</dbReference>
<dbReference type="PANTHER" id="PTHR23514">
    <property type="entry name" value="BYPASS OF STOP CODON PROTEIN 6"/>
    <property type="match status" value="1"/>
</dbReference>
<feature type="compositionally biased region" description="Pro residues" evidence="5">
    <location>
        <begin position="60"/>
        <end position="71"/>
    </location>
</feature>
<sequence>MDSPGVLLWGASRPSASRLSSTHLLPSLTRSGKAGSDDRIGRSRRSGRPRHPPKGRPHPLDPSLPCPPEPAVSPAISSTRTVRATWACLMVFFILGVSSSSWVSRLPALRDALHLAPTDLAQMLLVGSLGSLVALPSSGPLVGRIGARATTRVGVGMWTAGIVGVALAAHVGSRMTLSLCLIAVCCGSSLWSATGNIEGGLVEAARRRVILDKLHAMFSAGMVAGALAGAALAGIGVSVTAHLLVTGLLVLIVTFVSSHFYLSEDEVASFSAVGGPRDGEADATAAGDRERAGGRTWRAWRERSTVLVALMVLSGGLLEGAANDWLALSMIDGYRLPAAQASAVLSLFLAVMATVRLASTGLHRRFRADRLLQVLMLSACAGLALVSFAPATWLALAGVVLWAAGAALVFPTGASALSKEPEMTAARVSVLSTINYGAFLIGPPVLGLMAETVGYHRAMIVLVAPVALAIALAPNVRRVPGADQADTPVAQSGAPAVEARETAETVAPAVGA</sequence>
<evidence type="ECO:0000256" key="3">
    <source>
        <dbReference type="ARBA" id="ARBA00022989"/>
    </source>
</evidence>
<gene>
    <name evidence="7" type="ORF">ACFQWG_00185</name>
    <name evidence="8" type="ORF">ACFQWG_13705</name>
</gene>
<evidence type="ECO:0000256" key="6">
    <source>
        <dbReference type="SAM" id="Phobius"/>
    </source>
</evidence>